<keyword evidence="2" id="KW-0863">Zinc-finger</keyword>
<dbReference type="EMBL" id="BSVA01000001">
    <property type="protein sequence ID" value="GMA91048.1"/>
    <property type="molecule type" value="Genomic_DNA"/>
</dbReference>
<evidence type="ECO:0000256" key="2">
    <source>
        <dbReference type="ARBA" id="ARBA00022771"/>
    </source>
</evidence>
<reference evidence="7" key="1">
    <citation type="journal article" date="2019" name="Int. J. Syst. Evol. Microbiol.">
        <title>The Global Catalogue of Microorganisms (GCM) 10K type strain sequencing project: providing services to taxonomists for standard genome sequencing and annotation.</title>
        <authorList>
            <consortium name="The Broad Institute Genomics Platform"/>
            <consortium name="The Broad Institute Genome Sequencing Center for Infectious Disease"/>
            <person name="Wu L."/>
            <person name="Ma J."/>
        </authorList>
    </citation>
    <scope>NUCLEOTIDE SEQUENCE [LARGE SCALE GENOMIC DNA]</scope>
    <source>
        <strain evidence="7">NBRC 108755</strain>
    </source>
</reference>
<evidence type="ECO:0000256" key="1">
    <source>
        <dbReference type="ARBA" id="ARBA00022723"/>
    </source>
</evidence>
<evidence type="ECO:0000259" key="5">
    <source>
        <dbReference type="Pfam" id="PF01258"/>
    </source>
</evidence>
<organism evidence="6 7">
    <name type="scientific">Homoserinibacter gongjuensis</name>
    <dbReference type="NCBI Taxonomy" id="1162968"/>
    <lineage>
        <taxon>Bacteria</taxon>
        <taxon>Bacillati</taxon>
        <taxon>Actinomycetota</taxon>
        <taxon>Actinomycetes</taxon>
        <taxon>Micrococcales</taxon>
        <taxon>Microbacteriaceae</taxon>
        <taxon>Homoserinibacter</taxon>
    </lineage>
</organism>
<name>A0ABQ6JRW2_9MICO</name>
<evidence type="ECO:0000313" key="7">
    <source>
        <dbReference type="Proteomes" id="UP001157069"/>
    </source>
</evidence>
<proteinExistence type="predicted"/>
<accession>A0ABQ6JRW2</accession>
<gene>
    <name evidence="6" type="ORF">GCM10025869_15770</name>
</gene>
<dbReference type="Proteomes" id="UP001157069">
    <property type="component" value="Unassembled WGS sequence"/>
</dbReference>
<comment type="caution">
    <text evidence="6">The sequence shown here is derived from an EMBL/GenBank/DDBJ whole genome shotgun (WGS) entry which is preliminary data.</text>
</comment>
<dbReference type="InterPro" id="IPR000962">
    <property type="entry name" value="Znf_DskA_TraR"/>
</dbReference>
<dbReference type="Pfam" id="PF01258">
    <property type="entry name" value="zf-dskA_traR"/>
    <property type="match status" value="1"/>
</dbReference>
<protein>
    <submittedName>
        <fullName evidence="6">DnaK suppressor protein</fullName>
    </submittedName>
</protein>
<dbReference type="PANTHER" id="PTHR33823">
    <property type="entry name" value="RNA POLYMERASE-BINDING TRANSCRIPTION FACTOR DKSA-RELATED"/>
    <property type="match status" value="1"/>
</dbReference>
<evidence type="ECO:0000256" key="4">
    <source>
        <dbReference type="PROSITE-ProRule" id="PRU00510"/>
    </source>
</evidence>
<feature type="zinc finger region" description="dksA C4-type" evidence="4">
    <location>
        <begin position="107"/>
        <end position="131"/>
    </location>
</feature>
<evidence type="ECO:0000313" key="6">
    <source>
        <dbReference type="EMBL" id="GMA91048.1"/>
    </source>
</evidence>
<dbReference type="PROSITE" id="PS51128">
    <property type="entry name" value="ZF_DKSA_2"/>
    <property type="match status" value="1"/>
</dbReference>
<sequence>MKTVLDMGLDLRPRMGDDGHMTSPDAALGWIAARRAVVAERLAGVEARLDAVRTARGDWIDEEHDPEGFALTFEWQQAEGSRTDYLAELAELDAAEARVHAGTFGVCEVCGRPIPEGQLELRPARTTCVACADGRR</sequence>
<dbReference type="Gene3D" id="1.20.120.910">
    <property type="entry name" value="DksA, coiled-coil domain"/>
    <property type="match status" value="1"/>
</dbReference>
<keyword evidence="1" id="KW-0479">Metal-binding</keyword>
<feature type="domain" description="Zinc finger DksA/TraR C4-type" evidence="5">
    <location>
        <begin position="102"/>
        <end position="134"/>
    </location>
</feature>
<keyword evidence="7" id="KW-1185">Reference proteome</keyword>
<keyword evidence="3" id="KW-0862">Zinc</keyword>
<evidence type="ECO:0000256" key="3">
    <source>
        <dbReference type="ARBA" id="ARBA00022833"/>
    </source>
</evidence>